<feature type="region of interest" description="Disordered" evidence="20">
    <location>
        <begin position="710"/>
        <end position="738"/>
    </location>
</feature>
<dbReference type="InterPro" id="IPR036875">
    <property type="entry name" value="Znf_CCHC_sf"/>
</dbReference>
<evidence type="ECO:0000256" key="1">
    <source>
        <dbReference type="ARBA" id="ARBA00002180"/>
    </source>
</evidence>
<keyword evidence="18" id="KW-0862">Zinc</keyword>
<dbReference type="PROSITE" id="PS50158">
    <property type="entry name" value="ZF_CCHC"/>
    <property type="match status" value="2"/>
</dbReference>
<keyword evidence="3" id="KW-0645">Protease</keyword>
<dbReference type="InterPro" id="IPR054722">
    <property type="entry name" value="PolX-like_BBD"/>
</dbReference>
<dbReference type="Pfam" id="PF14223">
    <property type="entry name" value="Retrotran_gag_2"/>
    <property type="match status" value="1"/>
</dbReference>
<organism evidence="23">
    <name type="scientific">Photinus pyralis</name>
    <name type="common">Common eastern firefly</name>
    <name type="synonym">Lampyris pyralis</name>
    <dbReference type="NCBI Taxonomy" id="7054"/>
    <lineage>
        <taxon>Eukaryota</taxon>
        <taxon>Metazoa</taxon>
        <taxon>Ecdysozoa</taxon>
        <taxon>Arthropoda</taxon>
        <taxon>Hexapoda</taxon>
        <taxon>Insecta</taxon>
        <taxon>Pterygota</taxon>
        <taxon>Neoptera</taxon>
        <taxon>Endopterygota</taxon>
        <taxon>Coleoptera</taxon>
        <taxon>Polyphaga</taxon>
        <taxon>Elateriformia</taxon>
        <taxon>Elateroidea</taxon>
        <taxon>Lampyridae</taxon>
        <taxon>Lampyrinae</taxon>
        <taxon>Photinus</taxon>
    </lineage>
</organism>
<keyword evidence="16" id="KW-0233">DNA recombination</keyword>
<evidence type="ECO:0000256" key="17">
    <source>
        <dbReference type="ARBA" id="ARBA00023268"/>
    </source>
</evidence>
<evidence type="ECO:0000259" key="21">
    <source>
        <dbReference type="PROSITE" id="PS50158"/>
    </source>
</evidence>
<keyword evidence="5" id="KW-0479">Metal-binding</keyword>
<evidence type="ECO:0000256" key="4">
    <source>
        <dbReference type="ARBA" id="ARBA00022722"/>
    </source>
</evidence>
<evidence type="ECO:0000256" key="9">
    <source>
        <dbReference type="ARBA" id="ARBA00022801"/>
    </source>
</evidence>
<dbReference type="InterPro" id="IPR036397">
    <property type="entry name" value="RNaseH_sf"/>
</dbReference>
<dbReference type="Pfam" id="PF13976">
    <property type="entry name" value="gag_pre-integrs"/>
    <property type="match status" value="1"/>
</dbReference>
<keyword evidence="7" id="KW-0064">Aspartyl protease</keyword>
<dbReference type="InterPro" id="IPR039537">
    <property type="entry name" value="Retrotran_Ty1/copia-like"/>
</dbReference>
<dbReference type="GO" id="GO:0003964">
    <property type="term" value="F:RNA-directed DNA polymerase activity"/>
    <property type="evidence" value="ECO:0007669"/>
    <property type="project" value="UniProtKB-KW"/>
</dbReference>
<dbReference type="PANTHER" id="PTHR42648">
    <property type="entry name" value="TRANSPOSASE, PUTATIVE-RELATED"/>
    <property type="match status" value="1"/>
</dbReference>
<keyword evidence="14" id="KW-0548">Nucleotidyltransferase</keyword>
<evidence type="ECO:0000256" key="15">
    <source>
        <dbReference type="ARBA" id="ARBA00023113"/>
    </source>
</evidence>
<evidence type="ECO:0000256" key="20">
    <source>
        <dbReference type="SAM" id="MobiDB-lite"/>
    </source>
</evidence>
<dbReference type="SUPFAM" id="SSF53098">
    <property type="entry name" value="Ribonuclease H-like"/>
    <property type="match status" value="1"/>
</dbReference>
<name>A0A1Y1LCN3_PHOPY</name>
<dbReference type="SUPFAM" id="SSF56672">
    <property type="entry name" value="DNA/RNA polymerases"/>
    <property type="match status" value="1"/>
</dbReference>
<dbReference type="InterPro" id="IPR043502">
    <property type="entry name" value="DNA/RNA_pol_sf"/>
</dbReference>
<sequence length="1315" mass="152012">MDMEKATISVNKLEGATNWNVWKFQLRVLLKGQGLFEVVDGTVQKPENVEEKKKWIEKDAKAQSIIVNRLSESAMLHVITCESACEMWKQLLSIYEKRSTVSVHLVQQRFFAFKYGGESMSVHVAKLQEISNELKQLGQEVSEQMLMTKLLMSLPQEYKYFVSAWESVAEDNQKLDELIGRLLMEEDRMKNQEECTTSALAAKSRKKEFRCHHCGKEGHIKKFCKSRNSEGKTTLSCYFCKKPGHKISECRYRMLKDKGCDNGREKSNAFVVSAMNCKSSSGTWLVDSGASEHMCYERDLFVNYRKLTLEKEVVIGDGKKINAVGIGQIQLLAFNGQLWIPTTIYNVLHVPMLTTNLFSVSSATDKGYIMISDSKHMKFMKDNQPRAVANRQGQLYVMMFRMCEFPTEVANVNQTNETLTTWHERLAHQNIPLVKQILNKHGVQYTTENCNKICEACVKGKQHKMPFSRSETKTTEVCELVHMDLCGPMENSSIGGAKYFLLIKDDYSHYRTVYYLKNKYETIEKLEHFLKYAEVDTGKKVKVLRSDNGTEFVNRDVKALLERYSVKHQTTVSYTPEQNGKIEREMRTVVEAARTLLQAKGMEKKFWAEAVNTSVFVINRTGTSTILGKTPYALWHGKDYDIHNLQIFGTRVYAHLPKPKRQKWDAKGEFGIFMGYGEDTKGYRIYFPTRNTLEVKRDVIFVDDVQDDQHPQADEVETEKYEEDEEIRQEEVETDNYEEDEKIQHEEINSNVQEINEGFEVKIVEDKHENPEENKQQAEPNRSKRVVKLPSWMQDYETSFISVQNEPQTYDEAMKRSDRDKWAQAIRDELNVLQENNTWTEVELPDNRRALNSKWVFKTKICENGELQHKARLVAKGFEQVDKNLGELYAPVAKLSTFRVFVTVATKLKLPIYQMDVRSAFLNGEIDEEVYIRLPEGLESNYSVGKLNKSIYGLKKSPKYWNDKFNSVMQDEGFCRSLNDYCLYIRIHDHKKLYILLYVDDLLIFGTDQKEVSELKVILNRNFKIRDLGFISNYLGINVKQHIEKGIVEISQEAYLREVLKRFQMYDCKPMSTPMEKNFKLEMSDKIPNENLVRQCRKLIGCLVYAVCGTRPDLCASLSYLSRYQSCANDELYKALKRVLRYIKATIDLKLVYKCKDLGLLGYVDADWGGDCKDRKSTTGYFFKLCDCTVSWCSKKQPSVALSSTEAEYVALSMAVSEACWLSNLIADFKCGLSNKPIEIFEDNQSAIKIAKNSESHSRLKHVDIRYHFVKDKVAEGLIKLSYIKTEDQAADMFTKPLGKELFCKFRNKVGLSTY</sequence>
<dbReference type="GO" id="GO:0006508">
    <property type="term" value="P:proteolysis"/>
    <property type="evidence" value="ECO:0007669"/>
    <property type="project" value="UniProtKB-KW"/>
</dbReference>
<dbReference type="Pfam" id="PF07727">
    <property type="entry name" value="RVT_2"/>
    <property type="match status" value="1"/>
</dbReference>
<keyword evidence="8" id="KW-0255">Endonuclease</keyword>
<dbReference type="InterPro" id="IPR012337">
    <property type="entry name" value="RNaseH-like_sf"/>
</dbReference>
<dbReference type="InterPro" id="IPR025724">
    <property type="entry name" value="GAG-pre-integrase_dom"/>
</dbReference>
<dbReference type="Gene3D" id="4.10.60.10">
    <property type="entry name" value="Zinc finger, CCHC-type"/>
    <property type="match status" value="1"/>
</dbReference>
<evidence type="ECO:0000256" key="18">
    <source>
        <dbReference type="PROSITE-ProRule" id="PRU00047"/>
    </source>
</evidence>
<dbReference type="GO" id="GO:0003887">
    <property type="term" value="F:DNA-directed DNA polymerase activity"/>
    <property type="evidence" value="ECO:0007669"/>
    <property type="project" value="UniProtKB-KW"/>
</dbReference>
<evidence type="ECO:0008006" key="24">
    <source>
        <dbReference type="Google" id="ProtNLM"/>
    </source>
</evidence>
<feature type="domain" description="CCHC-type" evidence="21">
    <location>
        <begin position="210"/>
        <end position="226"/>
    </location>
</feature>
<evidence type="ECO:0000256" key="10">
    <source>
        <dbReference type="ARBA" id="ARBA00022840"/>
    </source>
</evidence>
<dbReference type="GO" id="GO:0004519">
    <property type="term" value="F:endonuclease activity"/>
    <property type="evidence" value="ECO:0007669"/>
    <property type="project" value="UniProtKB-KW"/>
</dbReference>
<comment type="function">
    <text evidence="1">The aspartyl protease (PR) mediates the proteolytic cleavages of the Gag and Gag-Pol polyproteins after assembly of the VLP.</text>
</comment>
<evidence type="ECO:0000313" key="23">
    <source>
        <dbReference type="EMBL" id="JAV69316.1"/>
    </source>
</evidence>
<proteinExistence type="predicted"/>
<dbReference type="InterPro" id="IPR013103">
    <property type="entry name" value="RVT_2"/>
</dbReference>
<evidence type="ECO:0000256" key="14">
    <source>
        <dbReference type="ARBA" id="ARBA00022932"/>
    </source>
</evidence>
<evidence type="ECO:0000256" key="8">
    <source>
        <dbReference type="ARBA" id="ARBA00022759"/>
    </source>
</evidence>
<keyword evidence="12" id="KW-0229">DNA integration</keyword>
<keyword evidence="9" id="KW-0378">Hydrolase</keyword>
<dbReference type="PROSITE" id="PS50994">
    <property type="entry name" value="INTEGRASE"/>
    <property type="match status" value="1"/>
</dbReference>
<dbReference type="Gene3D" id="3.30.420.10">
    <property type="entry name" value="Ribonuclease H-like superfamily/Ribonuclease H"/>
    <property type="match status" value="1"/>
</dbReference>
<feature type="domain" description="CCHC-type" evidence="21">
    <location>
        <begin position="237"/>
        <end position="251"/>
    </location>
</feature>
<accession>A0A1Y1LCN3</accession>
<dbReference type="InterPro" id="IPR057670">
    <property type="entry name" value="SH3_retrovirus"/>
</dbReference>
<dbReference type="GO" id="GO:0004190">
    <property type="term" value="F:aspartic-type endopeptidase activity"/>
    <property type="evidence" value="ECO:0007669"/>
    <property type="project" value="UniProtKB-KW"/>
</dbReference>
<dbReference type="PANTHER" id="PTHR42648:SF11">
    <property type="entry name" value="TRANSPOSON TY4-P GAG-POL POLYPROTEIN"/>
    <property type="match status" value="1"/>
</dbReference>
<dbReference type="SUPFAM" id="SSF57756">
    <property type="entry name" value="Retrovirus zinc finger-like domains"/>
    <property type="match status" value="1"/>
</dbReference>
<dbReference type="EMBL" id="GEZM01063091">
    <property type="protein sequence ID" value="JAV69316.1"/>
    <property type="molecule type" value="Transcribed_RNA"/>
</dbReference>
<dbReference type="Pfam" id="PF00665">
    <property type="entry name" value="rve"/>
    <property type="match status" value="1"/>
</dbReference>
<protein>
    <recommendedName>
        <fullName evidence="24">Endonuclease</fullName>
    </recommendedName>
</protein>
<dbReference type="Pfam" id="PF25597">
    <property type="entry name" value="SH3_retrovirus"/>
    <property type="match status" value="1"/>
</dbReference>
<feature type="domain" description="Integrase catalytic" evidence="22">
    <location>
        <begin position="462"/>
        <end position="639"/>
    </location>
</feature>
<evidence type="ECO:0000259" key="22">
    <source>
        <dbReference type="PROSITE" id="PS50994"/>
    </source>
</evidence>
<evidence type="ECO:0000256" key="2">
    <source>
        <dbReference type="ARBA" id="ARBA00022612"/>
    </source>
</evidence>
<evidence type="ECO:0000256" key="13">
    <source>
        <dbReference type="ARBA" id="ARBA00022918"/>
    </source>
</evidence>
<keyword evidence="13" id="KW-0695">RNA-directed DNA polymerase</keyword>
<keyword evidence="2" id="KW-1188">Viral release from host cell</keyword>
<dbReference type="SMART" id="SM00343">
    <property type="entry name" value="ZnF_C2HC"/>
    <property type="match status" value="2"/>
</dbReference>
<evidence type="ECO:0000256" key="3">
    <source>
        <dbReference type="ARBA" id="ARBA00022670"/>
    </source>
</evidence>
<keyword evidence="19" id="KW-0175">Coiled coil</keyword>
<evidence type="ECO:0000256" key="12">
    <source>
        <dbReference type="ARBA" id="ARBA00022908"/>
    </source>
</evidence>
<keyword evidence="14" id="KW-0808">Transferase</keyword>
<keyword evidence="10" id="KW-0067">ATP-binding</keyword>
<feature type="coiled-coil region" evidence="19">
    <location>
        <begin position="120"/>
        <end position="147"/>
    </location>
</feature>
<dbReference type="InterPro" id="IPR001878">
    <property type="entry name" value="Znf_CCHC"/>
</dbReference>
<evidence type="ECO:0000256" key="16">
    <source>
        <dbReference type="ARBA" id="ARBA00023172"/>
    </source>
</evidence>
<feature type="compositionally biased region" description="Acidic residues" evidence="20">
    <location>
        <begin position="714"/>
        <end position="738"/>
    </location>
</feature>
<keyword evidence="17" id="KW-0511">Multifunctional enzyme</keyword>
<dbReference type="GO" id="GO:0003676">
    <property type="term" value="F:nucleic acid binding"/>
    <property type="evidence" value="ECO:0007669"/>
    <property type="project" value="InterPro"/>
</dbReference>
<keyword evidence="18" id="KW-0863">Zinc-finger</keyword>
<keyword evidence="15" id="KW-0917">Virion maturation</keyword>
<dbReference type="CDD" id="cd09272">
    <property type="entry name" value="RNase_HI_RT_Ty1"/>
    <property type="match status" value="1"/>
</dbReference>
<reference evidence="23" key="1">
    <citation type="journal article" date="2016" name="Sci. Rep.">
        <title>Molecular characterization of firefly nuptial gifts: a multi-omics approach sheds light on postcopulatory sexual selection.</title>
        <authorList>
            <person name="Al-Wathiqui N."/>
            <person name="Fallon T.R."/>
            <person name="South A."/>
            <person name="Weng J.K."/>
            <person name="Lewis S.M."/>
        </authorList>
    </citation>
    <scope>NUCLEOTIDE SEQUENCE</scope>
</reference>
<dbReference type="GO" id="GO:0042575">
    <property type="term" value="C:DNA polymerase complex"/>
    <property type="evidence" value="ECO:0007669"/>
    <property type="project" value="UniProtKB-ARBA"/>
</dbReference>
<keyword evidence="14" id="KW-0239">DNA-directed DNA polymerase</keyword>
<dbReference type="GO" id="GO:0008270">
    <property type="term" value="F:zinc ion binding"/>
    <property type="evidence" value="ECO:0007669"/>
    <property type="project" value="UniProtKB-KW"/>
</dbReference>
<evidence type="ECO:0000256" key="19">
    <source>
        <dbReference type="SAM" id="Coils"/>
    </source>
</evidence>
<dbReference type="Pfam" id="PF22936">
    <property type="entry name" value="Pol_BBD"/>
    <property type="match status" value="1"/>
</dbReference>
<evidence type="ECO:0000256" key="7">
    <source>
        <dbReference type="ARBA" id="ARBA00022750"/>
    </source>
</evidence>
<evidence type="ECO:0000256" key="5">
    <source>
        <dbReference type="ARBA" id="ARBA00022723"/>
    </source>
</evidence>
<dbReference type="GO" id="GO:0006310">
    <property type="term" value="P:DNA recombination"/>
    <property type="evidence" value="ECO:0007669"/>
    <property type="project" value="UniProtKB-KW"/>
</dbReference>
<dbReference type="GO" id="GO:0005524">
    <property type="term" value="F:ATP binding"/>
    <property type="evidence" value="ECO:0007669"/>
    <property type="project" value="UniProtKB-KW"/>
</dbReference>
<keyword evidence="11" id="KW-0460">Magnesium</keyword>
<dbReference type="InterPro" id="IPR001584">
    <property type="entry name" value="Integrase_cat-core"/>
</dbReference>
<evidence type="ECO:0000256" key="11">
    <source>
        <dbReference type="ARBA" id="ARBA00022842"/>
    </source>
</evidence>
<evidence type="ECO:0000256" key="6">
    <source>
        <dbReference type="ARBA" id="ARBA00022741"/>
    </source>
</evidence>
<dbReference type="GO" id="GO:0015074">
    <property type="term" value="P:DNA integration"/>
    <property type="evidence" value="ECO:0007669"/>
    <property type="project" value="UniProtKB-KW"/>
</dbReference>
<keyword evidence="6" id="KW-0547">Nucleotide-binding</keyword>
<keyword evidence="4" id="KW-0540">Nuclease</keyword>